<reference evidence="3 4" key="1">
    <citation type="submission" date="2020-11" db="EMBL/GenBank/DDBJ databases">
        <title>Kefir isolates.</title>
        <authorList>
            <person name="Marcisauskas S."/>
            <person name="Kim Y."/>
            <person name="Blasche S."/>
        </authorList>
    </citation>
    <scope>NUCLEOTIDE SEQUENCE [LARGE SCALE GENOMIC DNA]</scope>
    <source>
        <strain evidence="3 4">OG2</strain>
    </source>
</reference>
<evidence type="ECO:0000259" key="2">
    <source>
        <dbReference type="Pfam" id="PF01370"/>
    </source>
</evidence>
<evidence type="ECO:0000256" key="1">
    <source>
        <dbReference type="ARBA" id="ARBA00023002"/>
    </source>
</evidence>
<dbReference type="Proteomes" id="UP000750334">
    <property type="component" value="Unassembled WGS sequence"/>
</dbReference>
<name>A0A9P6VUC0_MAUEX</name>
<keyword evidence="4" id="KW-1185">Reference proteome</keyword>
<evidence type="ECO:0000313" key="4">
    <source>
        <dbReference type="Proteomes" id="UP000750334"/>
    </source>
</evidence>
<sequence>MARDDSIQWNPENVKNFNFNTIKVLMVGGTGGLGRAIATNLHEKGADVTVVGQSFRDKEDSKLHFIKADLSLVKNCEKVASDLNKDGSTNRFTHFIFTTGIFASRNREVTGDGIERDMAISYLSRYTIMKGLEPHISKSFEVNGIKAKPRVFIMGFPGNNQSGNPDDMNAEPKDYGFIAAHMNTVAANEALVLHYAKETTSFNTFGLNPGLIKTNIRSNLTGTGFLARTMENVLSFFSQTPEDYASKVVPLLVTPDIEKNDGAMFDNKANGLLKSTNIDDRVEKFWENSAKLAKLGH</sequence>
<dbReference type="AlphaFoldDB" id="A0A9P6VUC0"/>
<protein>
    <recommendedName>
        <fullName evidence="2">NAD-dependent epimerase/dehydratase domain-containing protein</fullName>
    </recommendedName>
</protein>
<organism evidence="3 4">
    <name type="scientific">Maudiozyma exigua</name>
    <name type="common">Yeast</name>
    <name type="synonym">Kazachstania exigua</name>
    <dbReference type="NCBI Taxonomy" id="34358"/>
    <lineage>
        <taxon>Eukaryota</taxon>
        <taxon>Fungi</taxon>
        <taxon>Dikarya</taxon>
        <taxon>Ascomycota</taxon>
        <taxon>Saccharomycotina</taxon>
        <taxon>Saccharomycetes</taxon>
        <taxon>Saccharomycetales</taxon>
        <taxon>Saccharomycetaceae</taxon>
        <taxon>Maudiozyma</taxon>
    </lineage>
</organism>
<dbReference type="SUPFAM" id="SSF51735">
    <property type="entry name" value="NAD(P)-binding Rossmann-fold domains"/>
    <property type="match status" value="1"/>
</dbReference>
<accession>A0A9P6VUC0</accession>
<dbReference type="Gene3D" id="3.40.50.720">
    <property type="entry name" value="NAD(P)-binding Rossmann-like Domain"/>
    <property type="match status" value="1"/>
</dbReference>
<dbReference type="GO" id="GO:0016491">
    <property type="term" value="F:oxidoreductase activity"/>
    <property type="evidence" value="ECO:0007669"/>
    <property type="project" value="UniProtKB-KW"/>
</dbReference>
<dbReference type="Pfam" id="PF01370">
    <property type="entry name" value="Epimerase"/>
    <property type="match status" value="1"/>
</dbReference>
<keyword evidence="1" id="KW-0560">Oxidoreductase</keyword>
<comment type="caution">
    <text evidence="3">The sequence shown here is derived from an EMBL/GenBank/DDBJ whole genome shotgun (WGS) entry which is preliminary data.</text>
</comment>
<dbReference type="InterPro" id="IPR001509">
    <property type="entry name" value="Epimerase_deHydtase"/>
</dbReference>
<dbReference type="PANTHER" id="PTHR47534:SF3">
    <property type="entry name" value="ALCOHOL DEHYDROGENASE-LIKE C-TERMINAL DOMAIN-CONTAINING PROTEIN"/>
    <property type="match status" value="1"/>
</dbReference>
<proteinExistence type="predicted"/>
<feature type="domain" description="NAD-dependent epimerase/dehydratase" evidence="2">
    <location>
        <begin position="24"/>
        <end position="82"/>
    </location>
</feature>
<dbReference type="OrthoDB" id="2898509at2759"/>
<dbReference type="InterPro" id="IPR052228">
    <property type="entry name" value="Sec_Metab_Biosynth_Oxidored"/>
</dbReference>
<dbReference type="PANTHER" id="PTHR47534">
    <property type="entry name" value="YALI0E05731P"/>
    <property type="match status" value="1"/>
</dbReference>
<evidence type="ECO:0000313" key="3">
    <source>
        <dbReference type="EMBL" id="KAG0655927.1"/>
    </source>
</evidence>
<dbReference type="EMBL" id="PUHR01000276">
    <property type="protein sequence ID" value="KAG0655927.1"/>
    <property type="molecule type" value="Genomic_DNA"/>
</dbReference>
<dbReference type="InterPro" id="IPR036291">
    <property type="entry name" value="NAD(P)-bd_dom_sf"/>
</dbReference>
<gene>
    <name evidence="3" type="ORF">C6P45_002828</name>
</gene>